<dbReference type="OrthoDB" id="9997739at2759"/>
<dbReference type="AlphaFoldDB" id="A0A0C9W6H3"/>
<feature type="compositionally biased region" description="Polar residues" evidence="1">
    <location>
        <begin position="260"/>
        <end position="270"/>
    </location>
</feature>
<dbReference type="CDD" id="cd18186">
    <property type="entry name" value="BTB_POZ_ZBTB_KLHL-like"/>
    <property type="match status" value="1"/>
</dbReference>
<proteinExistence type="predicted"/>
<evidence type="ECO:0000313" key="3">
    <source>
        <dbReference type="EMBL" id="KIJ57727.1"/>
    </source>
</evidence>
<sequence>MASSTCNGVGHISHHPEYYIRDGNVTFIAERSLFRVHKSFFERESEFFKNLFSSPPPEGEEIDEDSGTKRYRLDVKSDEFAQFLWIWYNPRYTYSRQGKEAWLTILRLATSWVFPEVRKLAVRQLEKLLLPPVEKIEIYKEYKIDNDLLLPSYIALCKSPTLPSPADGDRLKMDTVLKLACARERAQRSAAESGCRSPTSAAADDEVLKAIIGELFDLSPQFGGKPANTGAQAPNGAGTNGSSDEVITVKQPAVPEKKGSNANGEQNVRIANNIRGCRDS</sequence>
<feature type="domain" description="BTB" evidence="2">
    <location>
        <begin position="23"/>
        <end position="96"/>
    </location>
</feature>
<dbReference type="EMBL" id="KN840153">
    <property type="protein sequence ID" value="KIJ57727.1"/>
    <property type="molecule type" value="Genomic_DNA"/>
</dbReference>
<accession>A0A0C9W6H3</accession>
<gene>
    <name evidence="3" type="ORF">HYDPIDRAFT_103932</name>
</gene>
<dbReference type="InterPro" id="IPR000210">
    <property type="entry name" value="BTB/POZ_dom"/>
</dbReference>
<keyword evidence="4" id="KW-1185">Reference proteome</keyword>
<evidence type="ECO:0000256" key="1">
    <source>
        <dbReference type="SAM" id="MobiDB-lite"/>
    </source>
</evidence>
<dbReference type="PROSITE" id="PS50097">
    <property type="entry name" value="BTB"/>
    <property type="match status" value="1"/>
</dbReference>
<reference evidence="3 4" key="1">
    <citation type="submission" date="2014-04" db="EMBL/GenBank/DDBJ databases">
        <title>Evolutionary Origins and Diversification of the Mycorrhizal Mutualists.</title>
        <authorList>
            <consortium name="DOE Joint Genome Institute"/>
            <consortium name="Mycorrhizal Genomics Consortium"/>
            <person name="Kohler A."/>
            <person name="Kuo A."/>
            <person name="Nagy L.G."/>
            <person name="Floudas D."/>
            <person name="Copeland A."/>
            <person name="Barry K.W."/>
            <person name="Cichocki N."/>
            <person name="Veneault-Fourrey C."/>
            <person name="LaButti K."/>
            <person name="Lindquist E.A."/>
            <person name="Lipzen A."/>
            <person name="Lundell T."/>
            <person name="Morin E."/>
            <person name="Murat C."/>
            <person name="Riley R."/>
            <person name="Ohm R."/>
            <person name="Sun H."/>
            <person name="Tunlid A."/>
            <person name="Henrissat B."/>
            <person name="Grigoriev I.V."/>
            <person name="Hibbett D.S."/>
            <person name="Martin F."/>
        </authorList>
    </citation>
    <scope>NUCLEOTIDE SEQUENCE [LARGE SCALE GENOMIC DNA]</scope>
    <source>
        <strain evidence="3 4">MD-312</strain>
    </source>
</reference>
<protein>
    <submittedName>
        <fullName evidence="3">Unplaced genomic scaffold scaffold_319, whole genome shotgun sequence</fullName>
    </submittedName>
</protein>
<dbReference type="SUPFAM" id="SSF54695">
    <property type="entry name" value="POZ domain"/>
    <property type="match status" value="1"/>
</dbReference>
<evidence type="ECO:0000259" key="2">
    <source>
        <dbReference type="PROSITE" id="PS50097"/>
    </source>
</evidence>
<organism evidence="3 4">
    <name type="scientific">Hydnomerulius pinastri MD-312</name>
    <dbReference type="NCBI Taxonomy" id="994086"/>
    <lineage>
        <taxon>Eukaryota</taxon>
        <taxon>Fungi</taxon>
        <taxon>Dikarya</taxon>
        <taxon>Basidiomycota</taxon>
        <taxon>Agaricomycotina</taxon>
        <taxon>Agaricomycetes</taxon>
        <taxon>Agaricomycetidae</taxon>
        <taxon>Boletales</taxon>
        <taxon>Boletales incertae sedis</taxon>
        <taxon>Leucogyrophana</taxon>
    </lineage>
</organism>
<feature type="region of interest" description="Disordered" evidence="1">
    <location>
        <begin position="223"/>
        <end position="280"/>
    </location>
</feature>
<evidence type="ECO:0000313" key="4">
    <source>
        <dbReference type="Proteomes" id="UP000053820"/>
    </source>
</evidence>
<dbReference type="HOGENOM" id="CLU_047592_0_3_1"/>
<dbReference type="Proteomes" id="UP000053820">
    <property type="component" value="Unassembled WGS sequence"/>
</dbReference>
<dbReference type="Gene3D" id="3.30.710.10">
    <property type="entry name" value="Potassium Channel Kv1.1, Chain A"/>
    <property type="match status" value="1"/>
</dbReference>
<dbReference type="InterPro" id="IPR011333">
    <property type="entry name" value="SKP1/BTB/POZ_sf"/>
</dbReference>
<name>A0A0C9W6H3_9AGAM</name>
<dbReference type="Pfam" id="PF00651">
    <property type="entry name" value="BTB"/>
    <property type="match status" value="1"/>
</dbReference>